<dbReference type="GO" id="GO:0008836">
    <property type="term" value="F:diaminopimelate decarboxylase activity"/>
    <property type="evidence" value="ECO:0007669"/>
    <property type="project" value="UniProtKB-EC"/>
</dbReference>
<comment type="caution">
    <text evidence="10">The sequence shown here is derived from an EMBL/GenBank/DDBJ whole genome shotgun (WGS) entry which is preliminary data.</text>
</comment>
<comment type="function">
    <text evidence="5">Specifically catalyzes the decarboxylation of meso-diaminopimelate (meso-DAP) to L-lysine.</text>
</comment>
<evidence type="ECO:0000256" key="5">
    <source>
        <dbReference type="HAMAP-Rule" id="MF_02120"/>
    </source>
</evidence>
<evidence type="ECO:0000256" key="3">
    <source>
        <dbReference type="ARBA" id="ARBA00022898"/>
    </source>
</evidence>
<dbReference type="Pfam" id="PF02784">
    <property type="entry name" value="Orn_Arg_deC_N"/>
    <property type="match status" value="1"/>
</dbReference>
<feature type="binding site" evidence="5">
    <location>
        <position position="284"/>
    </location>
    <ligand>
        <name>substrate</name>
    </ligand>
</feature>
<keyword evidence="11" id="KW-1185">Reference proteome</keyword>
<feature type="binding site" evidence="5">
    <location>
        <begin position="281"/>
        <end position="284"/>
    </location>
    <ligand>
        <name>pyridoxal 5'-phosphate</name>
        <dbReference type="ChEBI" id="CHEBI:597326"/>
    </ligand>
</feature>
<comment type="similarity">
    <text evidence="5">Belongs to the Orn/Lys/Arg decarboxylase class-II family. LysA subfamily.</text>
</comment>
<feature type="modified residue" description="N6-(pyridoxal phosphate)lysine" evidence="5">
    <location>
        <position position="57"/>
    </location>
</feature>
<evidence type="ECO:0000313" key="10">
    <source>
        <dbReference type="EMBL" id="MET3682378.1"/>
    </source>
</evidence>
<dbReference type="PRINTS" id="PR01181">
    <property type="entry name" value="DAPDCRBXLASE"/>
</dbReference>
<dbReference type="InterPro" id="IPR029066">
    <property type="entry name" value="PLP-binding_barrel"/>
</dbReference>
<keyword evidence="5 7" id="KW-0457">Lysine biosynthesis</keyword>
<dbReference type="InterPro" id="IPR000183">
    <property type="entry name" value="Orn/DAP/Arg_de-COase"/>
</dbReference>
<dbReference type="PANTHER" id="PTHR43727">
    <property type="entry name" value="DIAMINOPIMELATE DECARBOXYLASE"/>
    <property type="match status" value="1"/>
</dbReference>
<evidence type="ECO:0000256" key="7">
    <source>
        <dbReference type="RuleBase" id="RU003738"/>
    </source>
</evidence>
<keyword evidence="2 5" id="KW-0210">Decarboxylase</keyword>
<dbReference type="PANTHER" id="PTHR43727:SF2">
    <property type="entry name" value="GROUP IV DECARBOXYLASE"/>
    <property type="match status" value="1"/>
</dbReference>
<dbReference type="Pfam" id="PF00278">
    <property type="entry name" value="Orn_DAP_Arg_deC"/>
    <property type="match status" value="1"/>
</dbReference>
<feature type="domain" description="Orn/DAP/Arg decarboxylase 2 C-terminal" evidence="8">
    <location>
        <begin position="25"/>
        <end position="379"/>
    </location>
</feature>
<feature type="domain" description="Orn/DAP/Arg decarboxylase 2 N-terminal" evidence="9">
    <location>
        <begin position="30"/>
        <end position="287"/>
    </location>
</feature>
<feature type="binding site" evidence="5">
    <location>
        <position position="381"/>
    </location>
    <ligand>
        <name>substrate</name>
    </ligand>
</feature>
<feature type="binding site" evidence="5">
    <location>
        <position position="381"/>
    </location>
    <ligand>
        <name>pyridoxal 5'-phosphate</name>
        <dbReference type="ChEBI" id="CHEBI:597326"/>
    </ligand>
</feature>
<keyword evidence="5" id="KW-0028">Amino-acid biosynthesis</keyword>
<reference evidence="10 11" key="1">
    <citation type="submission" date="2024-06" db="EMBL/GenBank/DDBJ databases">
        <title>Genomic Encyclopedia of Type Strains, Phase IV (KMG-IV): sequencing the most valuable type-strain genomes for metagenomic binning, comparative biology and taxonomic classification.</title>
        <authorList>
            <person name="Goeker M."/>
        </authorList>
    </citation>
    <scope>NUCLEOTIDE SEQUENCE [LARGE SCALE GENOMIC DNA]</scope>
    <source>
        <strain evidence="10 11">DSM 23520</strain>
    </source>
</reference>
<feature type="binding site" evidence="5">
    <location>
        <position position="325"/>
    </location>
    <ligand>
        <name>substrate</name>
    </ligand>
</feature>
<accession>A0ABV2KS23</accession>
<evidence type="ECO:0000256" key="6">
    <source>
        <dbReference type="NCBIfam" id="TIGR01048"/>
    </source>
</evidence>
<evidence type="ECO:0000259" key="9">
    <source>
        <dbReference type="Pfam" id="PF02784"/>
    </source>
</evidence>
<keyword evidence="4 5" id="KW-0456">Lyase</keyword>
<dbReference type="NCBIfam" id="TIGR01048">
    <property type="entry name" value="lysA"/>
    <property type="match status" value="1"/>
</dbReference>
<comment type="pathway">
    <text evidence="5 7">Amino-acid biosynthesis; L-lysine biosynthesis via DAP pathway; L-lysine from DL-2,6-diaminopimelate: step 1/1.</text>
</comment>
<dbReference type="SUPFAM" id="SSF50621">
    <property type="entry name" value="Alanine racemase C-terminal domain-like"/>
    <property type="match status" value="1"/>
</dbReference>
<evidence type="ECO:0000313" key="11">
    <source>
        <dbReference type="Proteomes" id="UP001549167"/>
    </source>
</evidence>
<dbReference type="RefSeq" id="WP_354218906.1">
    <property type="nucleotide sequence ID" value="NZ_JBEPMX010000001.1"/>
</dbReference>
<dbReference type="PRINTS" id="PR01179">
    <property type="entry name" value="ODADCRBXLASE"/>
</dbReference>
<dbReference type="InterPro" id="IPR009006">
    <property type="entry name" value="Ala_racemase/Decarboxylase_C"/>
</dbReference>
<dbReference type="CDD" id="cd06828">
    <property type="entry name" value="PLPDE_III_DapDC"/>
    <property type="match status" value="1"/>
</dbReference>
<proteinExistence type="inferred from homology"/>
<sequence length="425" mass="47720">MSQNRFNISEEQLTQLAERYDTPLFVYDVDQIRQNARAFVETFKQYDLDFQVAYASKAFSSIAMLQVAKQEDMSLDVVSEGELHTAIEAGYPMQRVHVHGNNKSRTVLEMAVENQVGCIVIDNFFEMALLEDVLQEKGQTIDALIRITPGIEAHTHDYILTGQEDSKFGFDLLSGQAEQALNHLMNHESIHLQGVHSHIGSQIFETTGFEMAVEKVFDALKLWYDRYQFEARVVNLGGGFGIQYTKDDDPLPLSQYVHTLVSAVKSSASNHELKIPEIWIEPGRSIVGEAAVTIYEVGAIKEIPNVRKYVSVNGGMTDNIRPALYDAEYEATILNKSDQPIEETVAIAGQSCETGDMLIWDLDVPTIETGDLLVVYSTGAYGYAMASHYNRFPKAAVVFVENGNDQLVIKRETVQDLTRFDMSYE</sequence>
<dbReference type="Gene3D" id="2.40.37.10">
    <property type="entry name" value="Lyase, Ornithine Decarboxylase, Chain A, domain 1"/>
    <property type="match status" value="1"/>
</dbReference>
<dbReference type="HAMAP" id="MF_02120">
    <property type="entry name" value="LysA"/>
    <property type="match status" value="1"/>
</dbReference>
<dbReference type="InterPro" id="IPR002986">
    <property type="entry name" value="DAP_deCOOHase_LysA"/>
</dbReference>
<dbReference type="SUPFAM" id="SSF51419">
    <property type="entry name" value="PLP-binding barrel"/>
    <property type="match status" value="1"/>
</dbReference>
<feature type="binding site" evidence="5">
    <location>
        <position position="353"/>
    </location>
    <ligand>
        <name>substrate</name>
    </ligand>
</feature>
<protein>
    <recommendedName>
        <fullName evidence="5 6">Diaminopimelate decarboxylase</fullName>
        <shortName evidence="5">DAP decarboxylase</shortName>
        <shortName evidence="5">DAPDC</shortName>
        <ecNumber evidence="5 6">4.1.1.20</ecNumber>
    </recommendedName>
</protein>
<name>A0ABV2KS23_9BACI</name>
<dbReference type="Proteomes" id="UP001549167">
    <property type="component" value="Unassembled WGS sequence"/>
</dbReference>
<gene>
    <name evidence="5" type="primary">lysA</name>
    <name evidence="10" type="ORF">ABID56_000457</name>
</gene>
<dbReference type="InterPro" id="IPR022643">
    <property type="entry name" value="De-COase2_C"/>
</dbReference>
<comment type="subunit">
    <text evidence="5">Homodimer.</text>
</comment>
<dbReference type="InterPro" id="IPR022644">
    <property type="entry name" value="De-COase2_N"/>
</dbReference>
<comment type="cofactor">
    <cofactor evidence="1 5 7">
        <name>pyridoxal 5'-phosphate</name>
        <dbReference type="ChEBI" id="CHEBI:597326"/>
    </cofactor>
</comment>
<dbReference type="EMBL" id="JBEPMX010000001">
    <property type="protein sequence ID" value="MET3682378.1"/>
    <property type="molecule type" value="Genomic_DNA"/>
</dbReference>
<organism evidence="10 11">
    <name type="scientific">Alkalibacillus flavidus</name>
    <dbReference type="NCBI Taxonomy" id="546021"/>
    <lineage>
        <taxon>Bacteria</taxon>
        <taxon>Bacillati</taxon>
        <taxon>Bacillota</taxon>
        <taxon>Bacilli</taxon>
        <taxon>Bacillales</taxon>
        <taxon>Bacillaceae</taxon>
        <taxon>Alkalibacillus</taxon>
    </lineage>
</organism>
<evidence type="ECO:0000256" key="1">
    <source>
        <dbReference type="ARBA" id="ARBA00001933"/>
    </source>
</evidence>
<keyword evidence="3 5" id="KW-0663">Pyridoxal phosphate</keyword>
<feature type="binding site" evidence="5">
    <location>
        <position position="321"/>
    </location>
    <ligand>
        <name>substrate</name>
    </ligand>
</feature>
<feature type="binding site" evidence="5">
    <location>
        <position position="239"/>
    </location>
    <ligand>
        <name>pyridoxal 5'-phosphate</name>
        <dbReference type="ChEBI" id="CHEBI:597326"/>
    </ligand>
</feature>
<dbReference type="Gene3D" id="3.20.20.10">
    <property type="entry name" value="Alanine racemase"/>
    <property type="match status" value="1"/>
</dbReference>
<dbReference type="EC" id="4.1.1.20" evidence="5 6"/>
<evidence type="ECO:0000259" key="8">
    <source>
        <dbReference type="Pfam" id="PF00278"/>
    </source>
</evidence>
<comment type="catalytic activity">
    <reaction evidence="5 7">
        <text>meso-2,6-diaminopimelate + H(+) = L-lysine + CO2</text>
        <dbReference type="Rhea" id="RHEA:15101"/>
        <dbReference type="ChEBI" id="CHEBI:15378"/>
        <dbReference type="ChEBI" id="CHEBI:16526"/>
        <dbReference type="ChEBI" id="CHEBI:32551"/>
        <dbReference type="ChEBI" id="CHEBI:57791"/>
        <dbReference type="EC" id="4.1.1.20"/>
    </reaction>
</comment>
<evidence type="ECO:0000256" key="4">
    <source>
        <dbReference type="ARBA" id="ARBA00023239"/>
    </source>
</evidence>
<evidence type="ECO:0000256" key="2">
    <source>
        <dbReference type="ARBA" id="ARBA00022793"/>
    </source>
</evidence>